<evidence type="ECO:0000313" key="3">
    <source>
        <dbReference type="Proteomes" id="UP000323454"/>
    </source>
</evidence>
<dbReference type="AlphaFoldDB" id="A0A5B2XN00"/>
<protein>
    <submittedName>
        <fullName evidence="2">DUF397 domain-containing protein</fullName>
    </submittedName>
</protein>
<reference evidence="2 3" key="2">
    <citation type="submission" date="2019-09" db="EMBL/GenBank/DDBJ databases">
        <authorList>
            <person name="Jin C."/>
        </authorList>
    </citation>
    <scope>NUCLEOTIDE SEQUENCE [LARGE SCALE GENOMIC DNA]</scope>
    <source>
        <strain evidence="2 3">AN110305</strain>
    </source>
</reference>
<gene>
    <name evidence="2" type="ORF">F0L68_07715</name>
</gene>
<evidence type="ECO:0000313" key="2">
    <source>
        <dbReference type="EMBL" id="KAA2264299.1"/>
    </source>
</evidence>
<keyword evidence="3" id="KW-1185">Reference proteome</keyword>
<dbReference type="Proteomes" id="UP000323454">
    <property type="component" value="Unassembled WGS sequence"/>
</dbReference>
<dbReference type="InterPro" id="IPR007278">
    <property type="entry name" value="DUF397"/>
</dbReference>
<dbReference type="EMBL" id="VUOB01000011">
    <property type="protein sequence ID" value="KAA2264299.1"/>
    <property type="molecule type" value="Genomic_DNA"/>
</dbReference>
<organism evidence="2 3">
    <name type="scientific">Solihabitans fulvus</name>
    <dbReference type="NCBI Taxonomy" id="1892852"/>
    <lineage>
        <taxon>Bacteria</taxon>
        <taxon>Bacillati</taxon>
        <taxon>Actinomycetota</taxon>
        <taxon>Actinomycetes</taxon>
        <taxon>Pseudonocardiales</taxon>
        <taxon>Pseudonocardiaceae</taxon>
        <taxon>Solihabitans</taxon>
    </lineage>
</organism>
<evidence type="ECO:0000259" key="1">
    <source>
        <dbReference type="Pfam" id="PF04149"/>
    </source>
</evidence>
<feature type="domain" description="DUF397" evidence="1">
    <location>
        <begin position="9"/>
        <end position="61"/>
    </location>
</feature>
<dbReference type="Pfam" id="PF04149">
    <property type="entry name" value="DUF397"/>
    <property type="match status" value="1"/>
</dbReference>
<comment type="caution">
    <text evidence="2">The sequence shown here is derived from an EMBL/GenBank/DDBJ whole genome shotgun (WGS) entry which is preliminary data.</text>
</comment>
<sequence length="68" mass="7192">MLTPDFTGARWRTSSRSGGTQNCVELAQVASRVAVRDTKCRDAGALAFSATAFGGFLALVKAGELDQR</sequence>
<proteinExistence type="predicted"/>
<dbReference type="OrthoDB" id="3430276at2"/>
<name>A0A5B2XN00_9PSEU</name>
<dbReference type="RefSeq" id="WP_149848782.1">
    <property type="nucleotide sequence ID" value="NZ_VUOB01000011.1"/>
</dbReference>
<accession>A0A5B2XN00</accession>
<reference evidence="2 3" key="1">
    <citation type="submission" date="2019-09" db="EMBL/GenBank/DDBJ databases">
        <title>Goodfellowia gen. nov., a new genus of the Pseudonocardineae related to Actinoalloteichus, containing Goodfellowia coeruleoviolacea gen. nov., comb. nov. gen. nov., comb. nov.</title>
        <authorList>
            <person name="Labeda D."/>
        </authorList>
    </citation>
    <scope>NUCLEOTIDE SEQUENCE [LARGE SCALE GENOMIC DNA]</scope>
    <source>
        <strain evidence="2 3">AN110305</strain>
    </source>
</reference>